<gene>
    <name evidence="2" type="ORF">FOB72_16570</name>
</gene>
<proteinExistence type="predicted"/>
<dbReference type="OrthoDB" id="1238765at2"/>
<evidence type="ECO:0000313" key="2">
    <source>
        <dbReference type="EMBL" id="QET03501.1"/>
    </source>
</evidence>
<dbReference type="Proteomes" id="UP000322822">
    <property type="component" value="Chromosome 1"/>
</dbReference>
<sequence>MAPWQEAEKHRQCKRLSISRWKARAGSLEWEVLRGRPACRVGVMFGKLPLLLLIASASFVATSVFSRDYWKYLLRAMASYRASCAWARFVLSDARMREMARHDRSLMFRLQRPYLRTALSTAQKLCYLLDHYRWMRDALSPAVTSALLHDGRVVLARLSATYRIELMTAGRNGKEGELAMALMMDDAPLMLAAFAVHRFGDGLALDIGCMQGLRNDDALALQRQATRDLHGLRPKQALLVALYAFAAHSGIRQLLGVPNDAHIYQDNARTRGRVRADFDDFWEEMGATRVGADYRLPASLPRKPIEAVPSHKRAQYRRRYALEQALEISLQEVLVTSGYIDRTHVVAFSPHCAAA</sequence>
<dbReference type="GO" id="GO:0006974">
    <property type="term" value="P:DNA damage response"/>
    <property type="evidence" value="ECO:0007669"/>
    <property type="project" value="TreeGrafter"/>
</dbReference>
<dbReference type="InterPro" id="IPR007488">
    <property type="entry name" value="DUF535"/>
</dbReference>
<evidence type="ECO:0000313" key="3">
    <source>
        <dbReference type="Proteomes" id="UP000322822"/>
    </source>
</evidence>
<accession>A0A5P2H613</accession>
<keyword evidence="1" id="KW-0472">Membrane</keyword>
<dbReference type="Pfam" id="PF04393">
    <property type="entry name" value="DUF535"/>
    <property type="match status" value="1"/>
</dbReference>
<dbReference type="PANTHER" id="PTHR38785:SF1">
    <property type="entry name" value="HOMOLOG OF VIRK"/>
    <property type="match status" value="1"/>
</dbReference>
<dbReference type="AlphaFoldDB" id="A0A5P2H613"/>
<dbReference type="PANTHER" id="PTHR38785">
    <property type="entry name" value="HOMOLOG OF VIRK"/>
    <property type="match status" value="1"/>
</dbReference>
<keyword evidence="1" id="KW-1133">Transmembrane helix</keyword>
<keyword evidence="1" id="KW-0812">Transmembrane</keyword>
<name>A0A5P2H613_9BURK</name>
<organism evidence="2 3">
    <name type="scientific">Cupriavidus pauculus</name>
    <dbReference type="NCBI Taxonomy" id="82633"/>
    <lineage>
        <taxon>Bacteria</taxon>
        <taxon>Pseudomonadati</taxon>
        <taxon>Pseudomonadota</taxon>
        <taxon>Betaproteobacteria</taxon>
        <taxon>Burkholderiales</taxon>
        <taxon>Burkholderiaceae</taxon>
        <taxon>Cupriavidus</taxon>
    </lineage>
</organism>
<feature type="transmembrane region" description="Helical" evidence="1">
    <location>
        <begin position="48"/>
        <end position="66"/>
    </location>
</feature>
<dbReference type="RefSeq" id="WP_150373579.1">
    <property type="nucleotide sequence ID" value="NZ_CP044065.1"/>
</dbReference>
<dbReference type="EMBL" id="CP044065">
    <property type="protein sequence ID" value="QET03501.1"/>
    <property type="molecule type" value="Genomic_DNA"/>
</dbReference>
<reference evidence="2 3" key="1">
    <citation type="submission" date="2019-09" db="EMBL/GenBank/DDBJ databases">
        <title>FDA dAtabase for Regulatory Grade micrObial Sequences (FDA-ARGOS): Supporting development and validation of Infectious Disease Dx tests.</title>
        <authorList>
            <person name="Sciortino C."/>
            <person name="Tallon L."/>
            <person name="Sadzewicz L."/>
            <person name="Vavikolanu K."/>
            <person name="Mehta A."/>
            <person name="Aluvathingal J."/>
            <person name="Nadendla S."/>
            <person name="Nandy P."/>
            <person name="Geyer C."/>
            <person name="Yan Y."/>
            <person name="Sichtig H."/>
        </authorList>
    </citation>
    <scope>NUCLEOTIDE SEQUENCE [LARGE SCALE GENOMIC DNA]</scope>
    <source>
        <strain evidence="2 3">FDAARGOS_664</strain>
    </source>
</reference>
<evidence type="ECO:0000256" key="1">
    <source>
        <dbReference type="SAM" id="Phobius"/>
    </source>
</evidence>
<protein>
    <submittedName>
        <fullName evidence="2">DUF535 domain-containing protein</fullName>
    </submittedName>
</protein>